<organism evidence="4 5">
    <name type="scientific">Potamilus streckersoni</name>
    <dbReference type="NCBI Taxonomy" id="2493646"/>
    <lineage>
        <taxon>Eukaryota</taxon>
        <taxon>Metazoa</taxon>
        <taxon>Spiralia</taxon>
        <taxon>Lophotrochozoa</taxon>
        <taxon>Mollusca</taxon>
        <taxon>Bivalvia</taxon>
        <taxon>Autobranchia</taxon>
        <taxon>Heteroconchia</taxon>
        <taxon>Palaeoheterodonta</taxon>
        <taxon>Unionida</taxon>
        <taxon>Unionoidea</taxon>
        <taxon>Unionidae</taxon>
        <taxon>Ambleminae</taxon>
        <taxon>Lampsilini</taxon>
        <taxon>Potamilus</taxon>
    </lineage>
</organism>
<feature type="region of interest" description="Disordered" evidence="2">
    <location>
        <begin position="105"/>
        <end position="130"/>
    </location>
</feature>
<dbReference type="InterPro" id="IPR004827">
    <property type="entry name" value="bZIP"/>
</dbReference>
<proteinExistence type="predicted"/>
<feature type="coiled-coil region" evidence="1">
    <location>
        <begin position="43"/>
        <end position="77"/>
    </location>
</feature>
<accession>A0AAE0TB79</accession>
<feature type="compositionally biased region" description="Polar residues" evidence="2">
    <location>
        <begin position="106"/>
        <end position="116"/>
    </location>
</feature>
<dbReference type="EMBL" id="JAEAOA010002195">
    <property type="protein sequence ID" value="KAK3606655.1"/>
    <property type="molecule type" value="Genomic_DNA"/>
</dbReference>
<name>A0AAE0TB79_9BIVA</name>
<dbReference type="PROSITE" id="PS50217">
    <property type="entry name" value="BZIP"/>
    <property type="match status" value="1"/>
</dbReference>
<evidence type="ECO:0000313" key="4">
    <source>
        <dbReference type="EMBL" id="KAK3606655.1"/>
    </source>
</evidence>
<dbReference type="InterPro" id="IPR046347">
    <property type="entry name" value="bZIP_sf"/>
</dbReference>
<evidence type="ECO:0000259" key="3">
    <source>
        <dbReference type="PROSITE" id="PS50217"/>
    </source>
</evidence>
<dbReference type="Proteomes" id="UP001195483">
    <property type="component" value="Unassembled WGS sequence"/>
</dbReference>
<dbReference type="SMART" id="SM00338">
    <property type="entry name" value="BRLZ"/>
    <property type="match status" value="1"/>
</dbReference>
<keyword evidence="5" id="KW-1185">Reference proteome</keyword>
<dbReference type="AlphaFoldDB" id="A0AAE0TB79"/>
<dbReference type="Pfam" id="PF00170">
    <property type="entry name" value="bZIP_1"/>
    <property type="match status" value="1"/>
</dbReference>
<protein>
    <recommendedName>
        <fullName evidence="3">BZIP domain-containing protein</fullName>
    </recommendedName>
</protein>
<gene>
    <name evidence="4" type="ORF">CHS0354_037544</name>
</gene>
<feature type="region of interest" description="Disordered" evidence="2">
    <location>
        <begin position="147"/>
        <end position="174"/>
    </location>
</feature>
<reference evidence="4" key="1">
    <citation type="journal article" date="2021" name="Genome Biol. Evol.">
        <title>A High-Quality Reference Genome for a Parasitic Bivalve with Doubly Uniparental Inheritance (Bivalvia: Unionida).</title>
        <authorList>
            <person name="Smith C.H."/>
        </authorList>
    </citation>
    <scope>NUCLEOTIDE SEQUENCE</scope>
    <source>
        <strain evidence="4">CHS0354</strain>
    </source>
</reference>
<reference evidence="4" key="3">
    <citation type="submission" date="2023-05" db="EMBL/GenBank/DDBJ databases">
        <authorList>
            <person name="Smith C.H."/>
        </authorList>
    </citation>
    <scope>NUCLEOTIDE SEQUENCE</scope>
    <source>
        <strain evidence="4">CHS0354</strain>
        <tissue evidence="4">Mantle</tissue>
    </source>
</reference>
<reference evidence="4" key="2">
    <citation type="journal article" date="2021" name="Genome Biol. Evol.">
        <title>Developing a high-quality reference genome for a parasitic bivalve with doubly uniparental inheritance (Bivalvia: Unionida).</title>
        <authorList>
            <person name="Smith C.H."/>
        </authorList>
    </citation>
    <scope>NUCLEOTIDE SEQUENCE</scope>
    <source>
        <strain evidence="4">CHS0354</strain>
        <tissue evidence="4">Mantle</tissue>
    </source>
</reference>
<dbReference type="SUPFAM" id="SSF57959">
    <property type="entry name" value="Leucine zipper domain"/>
    <property type="match status" value="1"/>
</dbReference>
<evidence type="ECO:0000256" key="1">
    <source>
        <dbReference type="SAM" id="Coils"/>
    </source>
</evidence>
<sequence>MCLLSCFAIDLQLTDEEKRRREMRKIKNREAANRSRARKKTQKEHILQEMRILQERNKELQATVQTLEYEISSMKKLFEIPSNKDIKTSWDTLSNSTWDNYPCSPLHSSTNSSGSRPCSPEDGIVPGSQSLTNLYNNPGFLIPCSPDEPIPGPSSCESGFAPSPSPTLDDEKNIPWWLQNIQKQL</sequence>
<feature type="domain" description="BZIP" evidence="3">
    <location>
        <begin position="18"/>
        <end position="78"/>
    </location>
</feature>
<dbReference type="CDD" id="cd14692">
    <property type="entry name" value="bZIP_ATF4"/>
    <property type="match status" value="1"/>
</dbReference>
<evidence type="ECO:0000313" key="5">
    <source>
        <dbReference type="Proteomes" id="UP001195483"/>
    </source>
</evidence>
<comment type="caution">
    <text evidence="4">The sequence shown here is derived from an EMBL/GenBank/DDBJ whole genome shotgun (WGS) entry which is preliminary data.</text>
</comment>
<dbReference type="PROSITE" id="PS00036">
    <property type="entry name" value="BZIP_BASIC"/>
    <property type="match status" value="1"/>
</dbReference>
<evidence type="ECO:0000256" key="2">
    <source>
        <dbReference type="SAM" id="MobiDB-lite"/>
    </source>
</evidence>
<dbReference type="Gene3D" id="1.20.5.170">
    <property type="match status" value="1"/>
</dbReference>
<dbReference type="GO" id="GO:0003700">
    <property type="term" value="F:DNA-binding transcription factor activity"/>
    <property type="evidence" value="ECO:0007669"/>
    <property type="project" value="InterPro"/>
</dbReference>
<keyword evidence="1" id="KW-0175">Coiled coil</keyword>